<evidence type="ECO:0000256" key="2">
    <source>
        <dbReference type="SAM" id="MobiDB-lite"/>
    </source>
</evidence>
<dbReference type="Pfam" id="PF00397">
    <property type="entry name" value="WW"/>
    <property type="match status" value="1"/>
</dbReference>
<dbReference type="PANTHER" id="PTHR31560:SF0">
    <property type="entry name" value="UPF0652 PROTEIN C22H10.08"/>
    <property type="match status" value="1"/>
</dbReference>
<keyword evidence="3" id="KW-0812">Transmembrane</keyword>
<gene>
    <name evidence="6" type="ORF">N0F65_008266</name>
</gene>
<dbReference type="InterPro" id="IPR001202">
    <property type="entry name" value="WW_dom"/>
</dbReference>
<feature type="transmembrane region" description="Helical" evidence="3">
    <location>
        <begin position="45"/>
        <end position="63"/>
    </location>
</feature>
<dbReference type="Gene3D" id="2.20.70.10">
    <property type="match status" value="1"/>
</dbReference>
<dbReference type="InterPro" id="IPR000315">
    <property type="entry name" value="Znf_B-box"/>
</dbReference>
<dbReference type="SUPFAM" id="SSF51045">
    <property type="entry name" value="WW domain"/>
    <property type="match status" value="1"/>
</dbReference>
<reference evidence="6" key="2">
    <citation type="journal article" date="2023" name="Microbiol Resour">
        <title>Decontamination and Annotation of the Draft Genome Sequence of the Oomycete Lagenidium giganteum ARSEF 373.</title>
        <authorList>
            <person name="Morgan W.R."/>
            <person name="Tartar A."/>
        </authorList>
    </citation>
    <scope>NUCLEOTIDE SEQUENCE</scope>
    <source>
        <strain evidence="6">ARSEF 373</strain>
    </source>
</reference>
<keyword evidence="1" id="KW-0863">Zinc-finger</keyword>
<organism evidence="6 7">
    <name type="scientific">Lagenidium giganteum</name>
    <dbReference type="NCBI Taxonomy" id="4803"/>
    <lineage>
        <taxon>Eukaryota</taxon>
        <taxon>Sar</taxon>
        <taxon>Stramenopiles</taxon>
        <taxon>Oomycota</taxon>
        <taxon>Peronosporomycetes</taxon>
        <taxon>Pythiales</taxon>
        <taxon>Pythiaceae</taxon>
    </lineage>
</organism>
<dbReference type="PROSITE" id="PS50119">
    <property type="entry name" value="ZF_BBOX"/>
    <property type="match status" value="1"/>
</dbReference>
<feature type="transmembrane region" description="Helical" evidence="3">
    <location>
        <begin position="69"/>
        <end position="94"/>
    </location>
</feature>
<feature type="region of interest" description="Disordered" evidence="2">
    <location>
        <begin position="536"/>
        <end position="604"/>
    </location>
</feature>
<dbReference type="Pfam" id="PF22586">
    <property type="entry name" value="ANCHR-like_BBOX"/>
    <property type="match status" value="1"/>
</dbReference>
<dbReference type="InterPro" id="IPR000048">
    <property type="entry name" value="IQ_motif_EF-hand-BS"/>
</dbReference>
<reference evidence="6" key="1">
    <citation type="submission" date="2022-11" db="EMBL/GenBank/DDBJ databases">
        <authorList>
            <person name="Morgan W.R."/>
            <person name="Tartar A."/>
        </authorList>
    </citation>
    <scope>NUCLEOTIDE SEQUENCE</scope>
    <source>
        <strain evidence="6">ARSEF 373</strain>
    </source>
</reference>
<feature type="transmembrane region" description="Helical" evidence="3">
    <location>
        <begin position="158"/>
        <end position="177"/>
    </location>
</feature>
<feature type="domain" description="WW" evidence="4">
    <location>
        <begin position="1006"/>
        <end position="1034"/>
    </location>
</feature>
<feature type="compositionally biased region" description="Basic and acidic residues" evidence="2">
    <location>
        <begin position="1070"/>
        <end position="1079"/>
    </location>
</feature>
<keyword evidence="1" id="KW-0862">Zinc</keyword>
<dbReference type="SMART" id="SM00015">
    <property type="entry name" value="IQ"/>
    <property type="match status" value="8"/>
</dbReference>
<dbReference type="PANTHER" id="PTHR31560">
    <property type="entry name" value="UPF0652 PROTEIN C16A11.03C-RELATED"/>
    <property type="match status" value="1"/>
</dbReference>
<dbReference type="Pfam" id="PF00612">
    <property type="entry name" value="IQ"/>
    <property type="match status" value="6"/>
</dbReference>
<proteinExistence type="predicted"/>
<feature type="domain" description="WW" evidence="4">
    <location>
        <begin position="1254"/>
        <end position="1284"/>
    </location>
</feature>
<evidence type="ECO:0008006" key="8">
    <source>
        <dbReference type="Google" id="ProtNLM"/>
    </source>
</evidence>
<keyword evidence="1" id="KW-0479">Metal-binding</keyword>
<feature type="transmembrane region" description="Helical" evidence="3">
    <location>
        <begin position="184"/>
        <end position="205"/>
    </location>
</feature>
<evidence type="ECO:0000313" key="7">
    <source>
        <dbReference type="Proteomes" id="UP001146120"/>
    </source>
</evidence>
<dbReference type="PROSITE" id="PS50096">
    <property type="entry name" value="IQ"/>
    <property type="match status" value="6"/>
</dbReference>
<evidence type="ECO:0000259" key="4">
    <source>
        <dbReference type="PROSITE" id="PS50020"/>
    </source>
</evidence>
<keyword evidence="3" id="KW-0472">Membrane</keyword>
<feature type="compositionally biased region" description="Polar residues" evidence="2">
    <location>
        <begin position="537"/>
        <end position="547"/>
    </location>
</feature>
<dbReference type="InterPro" id="IPR018553">
    <property type="entry name" value="E2_Ub-conjug_enz"/>
</dbReference>
<feature type="compositionally biased region" description="Low complexity" evidence="2">
    <location>
        <begin position="548"/>
        <end position="557"/>
    </location>
</feature>
<dbReference type="Gene3D" id="1.20.5.190">
    <property type="match status" value="4"/>
</dbReference>
<dbReference type="EMBL" id="DAKRPA010000154">
    <property type="protein sequence ID" value="DAZ96835.1"/>
    <property type="molecule type" value="Genomic_DNA"/>
</dbReference>
<evidence type="ECO:0000256" key="3">
    <source>
        <dbReference type="SAM" id="Phobius"/>
    </source>
</evidence>
<feature type="compositionally biased region" description="Acidic residues" evidence="2">
    <location>
        <begin position="1087"/>
        <end position="1096"/>
    </location>
</feature>
<dbReference type="InterPro" id="IPR036020">
    <property type="entry name" value="WW_dom_sf"/>
</dbReference>
<dbReference type="SMART" id="SM00456">
    <property type="entry name" value="WW"/>
    <property type="match status" value="2"/>
</dbReference>
<keyword evidence="7" id="KW-1185">Reference proteome</keyword>
<name>A0AAV2YS57_9STRA</name>
<comment type="caution">
    <text evidence="6">The sequence shown here is derived from an EMBL/GenBank/DDBJ whole genome shotgun (WGS) entry which is preliminary data.</text>
</comment>
<dbReference type="Pfam" id="PF22285">
    <property type="entry name" value="DUF6962"/>
    <property type="match status" value="1"/>
</dbReference>
<evidence type="ECO:0000259" key="5">
    <source>
        <dbReference type="PROSITE" id="PS50119"/>
    </source>
</evidence>
<sequence length="1284" mass="145376">MAARKKSVAQACRDAVADFGETLWGYRDTAGEVWDAQPACFITDYLLAVQCFAFAVYVALVATNEENNVAWYVTYFVALGISAAFGGLLHHVAFEALRGIAKKREQHLVDTARVFGFNFKRTSVDTFIETLWRIVLGFSVLANFALLSLAASRYMSEAWAYSVIVVAGTLYVALAVWASINMGVVFLLAGYLPAMVFGAVTSVMAFEWQWSRPSNELLVYVVKLGSGIVQGLVVSPSNHNFNHNALSHVMLSVAATFMLRSVARYISFIRCGHGTARRPCPDMLLFGNNLSGAAKKPHDSSKSAASVTATATTSGAVRGPAALADPDAATAAAAATFSPRSDALHRLTNHELRLLEELERTRSKLQAEWRVKIAELQQEGRLDGTTVPSIEQLTRSLLLPQSPDKGSDDQPRPGAPKGSVPQQQQQQQQHKSIVPQKKRQRDGVDGSRLRNTMDMLPILTTNGETPFEVGLNSSPGQQQQQQHMLPVFRLPVVNVQATAQALVVKQVEVLEEDRERKQASEALGLSVDEIEMLESELSGTNSKTQALSPWSPAPSSSYVRTNQLSPGRGFDDRLPLLPHRSGAKDQRGKRGTKHSTQVKYGDTRGIGKHVTVRRGSAQLERSASLRKDLQAALHSVQSLTKQVKEDIYMAQRICPASELRTSLFFKRWGREKVENIFRRLLYNMQGLAFIRWRQTVEHDKQQEKLQAYLMYKGTKKLDVFFLNWSQRKLRQAWMKWVSDIIQQHAIERAARELEASLVMQRAWRGYRARLFVYLIKQQQLFVRQTAAALKIQRHYRGSLVRKFFRLKQLNVKRQQAATVIQAVARGYLARKVTRVAKVERRRYLAASRIQALYRGRHDRKTITHIRQQKRMVTAAVTIQRRYRGRLGRAKYIRKQIERHRHQAAIKIQTMVRGKLARKVLARLQEEDRKLKAIQRAAAINIQKVYRGHRARLSTELKLMALREKNKMRAQAATKIQRLARSRQAKQLVARLREESLLNIIKMARLWVEYWSEDSNMWFYFNQDTGDALWAPPPTGYKKSDGMLVLQNGKIIPDPEGNDLGGLLSKPRIGQGRDGDKGDGDTANEQQDAGDEEDEDEDHLCIECEEEEARRKCDQCEDWFCDACFEKLHRSAKREKHTWKVIGSVRCIECEKMKATRLCYVCHDPYCLGCFTIIHSKGNKSTHDWTDMATFKKRSKQAAAAASNAATAGGQRVVREEESSQTYDEFMRTSEYQYVSQLAVEEPLPAYSGYDYNAAAVESEWTTLYDEGSGQYYYYNTNTGESRWA</sequence>
<feature type="domain" description="B box-type" evidence="5">
    <location>
        <begin position="1095"/>
        <end position="1141"/>
    </location>
</feature>
<dbReference type="GO" id="GO:0008270">
    <property type="term" value="F:zinc ion binding"/>
    <property type="evidence" value="ECO:0007669"/>
    <property type="project" value="UniProtKB-KW"/>
</dbReference>
<accession>A0AAV2YS57</accession>
<dbReference type="CDD" id="cd00201">
    <property type="entry name" value="WW"/>
    <property type="match status" value="1"/>
</dbReference>
<evidence type="ECO:0000313" key="6">
    <source>
        <dbReference type="EMBL" id="DAZ96835.1"/>
    </source>
</evidence>
<feature type="transmembrane region" description="Helical" evidence="3">
    <location>
        <begin position="130"/>
        <end position="152"/>
    </location>
</feature>
<dbReference type="InterPro" id="IPR054235">
    <property type="entry name" value="DUF6962"/>
</dbReference>
<feature type="region of interest" description="Disordered" evidence="2">
    <location>
        <begin position="397"/>
        <end position="451"/>
    </location>
</feature>
<protein>
    <recommendedName>
        <fullName evidence="8">WW domain-containing protein</fullName>
    </recommendedName>
</protein>
<keyword evidence="3" id="KW-1133">Transmembrane helix</keyword>
<feature type="region of interest" description="Disordered" evidence="2">
    <location>
        <begin position="1055"/>
        <end position="1096"/>
    </location>
</feature>
<dbReference type="Proteomes" id="UP001146120">
    <property type="component" value="Unassembled WGS sequence"/>
</dbReference>
<dbReference type="PROSITE" id="PS50020">
    <property type="entry name" value="WW_DOMAIN_2"/>
    <property type="match status" value="2"/>
</dbReference>
<evidence type="ECO:0000256" key="1">
    <source>
        <dbReference type="PROSITE-ProRule" id="PRU00024"/>
    </source>
</evidence>